<dbReference type="AlphaFoldDB" id="A0A1D1V119"/>
<accession>A0A1D1V119</accession>
<keyword evidence="2" id="KW-1185">Reference proteome</keyword>
<protein>
    <submittedName>
        <fullName evidence="1">Uncharacterized protein</fullName>
    </submittedName>
</protein>
<dbReference type="EMBL" id="BDGG01000003">
    <property type="protein sequence ID" value="GAU95441.1"/>
    <property type="molecule type" value="Genomic_DNA"/>
</dbReference>
<gene>
    <name evidence="1" type="primary">RvY_07058</name>
    <name evidence="1" type="synonym">RvY_07058.1</name>
    <name evidence="1" type="ORF">RvY_07058-1</name>
</gene>
<organism evidence="1 2">
    <name type="scientific">Ramazzottius varieornatus</name>
    <name type="common">Water bear</name>
    <name type="synonym">Tardigrade</name>
    <dbReference type="NCBI Taxonomy" id="947166"/>
    <lineage>
        <taxon>Eukaryota</taxon>
        <taxon>Metazoa</taxon>
        <taxon>Ecdysozoa</taxon>
        <taxon>Tardigrada</taxon>
        <taxon>Eutardigrada</taxon>
        <taxon>Parachela</taxon>
        <taxon>Hypsibioidea</taxon>
        <taxon>Ramazzottiidae</taxon>
        <taxon>Ramazzottius</taxon>
    </lineage>
</organism>
<evidence type="ECO:0000313" key="2">
    <source>
        <dbReference type="Proteomes" id="UP000186922"/>
    </source>
</evidence>
<comment type="caution">
    <text evidence="1">The sequence shown here is derived from an EMBL/GenBank/DDBJ whole genome shotgun (WGS) entry which is preliminary data.</text>
</comment>
<evidence type="ECO:0000313" key="1">
    <source>
        <dbReference type="EMBL" id="GAU95441.1"/>
    </source>
</evidence>
<proteinExistence type="predicted"/>
<sequence length="154" mass="17420">MPEARSHQRPPAVNSDNFEKPFHFSDAPVYPAAVRLLFFKCLGHRREIVALSLPRYEFEMFVCFDDAMSGKLLGPSDTKNPNQLKKITVCVHKRYSLRRKSRLNDEIQYAPDESAYKGRHAFGASSIPGAIFHRNEGRAGEIDGCPANFPPARQ</sequence>
<reference evidence="1 2" key="1">
    <citation type="journal article" date="2016" name="Nat. Commun.">
        <title>Extremotolerant tardigrade genome and improved radiotolerance of human cultured cells by tardigrade-unique protein.</title>
        <authorList>
            <person name="Hashimoto T."/>
            <person name="Horikawa D.D."/>
            <person name="Saito Y."/>
            <person name="Kuwahara H."/>
            <person name="Kozuka-Hata H."/>
            <person name="Shin-I T."/>
            <person name="Minakuchi Y."/>
            <person name="Ohishi K."/>
            <person name="Motoyama A."/>
            <person name="Aizu T."/>
            <person name="Enomoto A."/>
            <person name="Kondo K."/>
            <person name="Tanaka S."/>
            <person name="Hara Y."/>
            <person name="Koshikawa S."/>
            <person name="Sagara H."/>
            <person name="Miura T."/>
            <person name="Yokobori S."/>
            <person name="Miyagawa K."/>
            <person name="Suzuki Y."/>
            <person name="Kubo T."/>
            <person name="Oyama M."/>
            <person name="Kohara Y."/>
            <person name="Fujiyama A."/>
            <person name="Arakawa K."/>
            <person name="Katayama T."/>
            <person name="Toyoda A."/>
            <person name="Kunieda T."/>
        </authorList>
    </citation>
    <scope>NUCLEOTIDE SEQUENCE [LARGE SCALE GENOMIC DNA]</scope>
    <source>
        <strain evidence="1 2">YOKOZUNA-1</strain>
    </source>
</reference>
<name>A0A1D1V119_RAMVA</name>
<dbReference type="Proteomes" id="UP000186922">
    <property type="component" value="Unassembled WGS sequence"/>
</dbReference>